<dbReference type="EMBL" id="JAAGLU010000032">
    <property type="protein sequence ID" value="NEC90509.1"/>
    <property type="molecule type" value="Genomic_DNA"/>
</dbReference>
<feature type="signal peptide" evidence="2">
    <location>
        <begin position="1"/>
        <end position="23"/>
    </location>
</feature>
<protein>
    <submittedName>
        <fullName evidence="4">META domain-containing protein</fullName>
    </submittedName>
</protein>
<name>A0A6B3C1I8_9ACTN</name>
<dbReference type="InterPro" id="IPR005184">
    <property type="entry name" value="DUF306_Meta_HslJ"/>
</dbReference>
<organism evidence="4">
    <name type="scientific">Streptomyces sp. SID12501</name>
    <dbReference type="NCBI Taxonomy" id="2706042"/>
    <lineage>
        <taxon>Bacteria</taxon>
        <taxon>Bacillati</taxon>
        <taxon>Actinomycetota</taxon>
        <taxon>Actinomycetes</taxon>
        <taxon>Kitasatosporales</taxon>
        <taxon>Streptomycetaceae</taxon>
        <taxon>Streptomyces</taxon>
    </lineage>
</organism>
<dbReference type="PROSITE" id="PS51257">
    <property type="entry name" value="PROKAR_LIPOPROTEIN"/>
    <property type="match status" value="1"/>
</dbReference>
<keyword evidence="2" id="KW-0732">Signal</keyword>
<accession>A0A6B3C1I8</accession>
<evidence type="ECO:0000313" key="4">
    <source>
        <dbReference type="EMBL" id="NEC90509.1"/>
    </source>
</evidence>
<dbReference type="InterPro" id="IPR038670">
    <property type="entry name" value="HslJ-like_sf"/>
</dbReference>
<feature type="compositionally biased region" description="Gly residues" evidence="1">
    <location>
        <begin position="32"/>
        <end position="47"/>
    </location>
</feature>
<dbReference type="RefSeq" id="WP_164320402.1">
    <property type="nucleotide sequence ID" value="NZ_JAAGLU010000032.1"/>
</dbReference>
<feature type="chain" id="PRO_5039652143" evidence="2">
    <location>
        <begin position="24"/>
        <end position="281"/>
    </location>
</feature>
<dbReference type="InterPro" id="IPR053147">
    <property type="entry name" value="Hsp_HslJ-like"/>
</dbReference>
<dbReference type="AlphaFoldDB" id="A0A6B3C1I8"/>
<dbReference type="Pfam" id="PF03724">
    <property type="entry name" value="META"/>
    <property type="match status" value="2"/>
</dbReference>
<gene>
    <name evidence="4" type="ORF">G3I71_32985</name>
</gene>
<evidence type="ECO:0000256" key="2">
    <source>
        <dbReference type="SAM" id="SignalP"/>
    </source>
</evidence>
<sequence length="281" mass="28736">MKKQRLTSVSLSILTLAVLPLAAACGSEKDGGGSQTVGTGTGTGAGSGTSEVTGVHWTVNDLTADGKKSEAPASAWLKIDKNGQVSGNLGCNGFGADATVDGDGISFAQFLSTDMACANDPMTFESNLTKALKDGTLTAQVKGDDEEQLTLTSEAGTTIHLTEEKAAALSGTKWTVTTLGDTNTVSPLPSAAEAYLVFDQKKGTVSGKAGCNNVSAEATVSDGNITFGSPATTRRMCDGSLMETEKAFLKIFDGRTAYKIDHRSLSLTSANGTTVSANAAD</sequence>
<feature type="region of interest" description="Disordered" evidence="1">
    <location>
        <begin position="26"/>
        <end position="52"/>
    </location>
</feature>
<feature type="domain" description="DUF306" evidence="3">
    <location>
        <begin position="50"/>
        <end position="160"/>
    </location>
</feature>
<feature type="domain" description="DUF306" evidence="3">
    <location>
        <begin position="167"/>
        <end position="275"/>
    </location>
</feature>
<dbReference type="Gene3D" id="2.40.128.270">
    <property type="match status" value="2"/>
</dbReference>
<dbReference type="PANTHER" id="PTHR35535:SF2">
    <property type="entry name" value="DUF306 DOMAIN-CONTAINING PROTEIN"/>
    <property type="match status" value="1"/>
</dbReference>
<comment type="caution">
    <text evidence="4">The sequence shown here is derived from an EMBL/GenBank/DDBJ whole genome shotgun (WGS) entry which is preliminary data.</text>
</comment>
<proteinExistence type="predicted"/>
<dbReference type="PANTHER" id="PTHR35535">
    <property type="entry name" value="HEAT SHOCK PROTEIN HSLJ"/>
    <property type="match status" value="1"/>
</dbReference>
<evidence type="ECO:0000259" key="3">
    <source>
        <dbReference type="Pfam" id="PF03724"/>
    </source>
</evidence>
<reference evidence="4" key="1">
    <citation type="submission" date="2020-01" db="EMBL/GenBank/DDBJ databases">
        <title>Insect and environment-associated Actinomycetes.</title>
        <authorList>
            <person name="Currrie C."/>
            <person name="Chevrette M."/>
            <person name="Carlson C."/>
            <person name="Stubbendieck R."/>
            <person name="Wendt-Pienkowski E."/>
        </authorList>
    </citation>
    <scope>NUCLEOTIDE SEQUENCE</scope>
    <source>
        <strain evidence="4">SID12501</strain>
    </source>
</reference>
<evidence type="ECO:0000256" key="1">
    <source>
        <dbReference type="SAM" id="MobiDB-lite"/>
    </source>
</evidence>